<dbReference type="PANTHER" id="PTHR12755">
    <property type="entry name" value="CLEAVAGE/POLYADENYLATION FACTOR IA SUBUNIT CLP1P"/>
    <property type="match status" value="1"/>
</dbReference>
<proteinExistence type="predicted"/>
<evidence type="ECO:0000259" key="7">
    <source>
        <dbReference type="Pfam" id="PF16575"/>
    </source>
</evidence>
<dbReference type="Pfam" id="PF16573">
    <property type="entry name" value="CLP1_N"/>
    <property type="match status" value="1"/>
</dbReference>
<evidence type="ECO:0000313" key="9">
    <source>
        <dbReference type="Proteomes" id="UP000011081"/>
    </source>
</evidence>
<dbReference type="InParanoid" id="L2GWM4"/>
<name>L2GWM4_VAVCU</name>
<sequence length="407" mass="45697">MAQHNSGERSGNTLRDHEIPTKQENRAQNTTEVLSEHKQLFNGAESGQNKKLRFVLPMQVKVPALHELRLETGKTPATLRVVTGSLDILGQELLTDHPYTFTGTLFFTTFRGCVVELNDDIALQYTSMSNIERVFDLASALSGTYYVVGHGRCTFIQTLCNLCVRMGKKVLVSEIDPAQGFLVFPGVMGTMLVENLVCYDDDVQNEKLCYFYGDTEIKNREYYDMLCSKVLGHTKENDLHLIIFPNECVVQEEERNDNFVVVGDERMFHTIKPRNKEFVPCYGYVKKAKTNALIYNYFHGKTGKYTPFILSDKLKILSVGEKFVPPTSALPLGAQRKMNTCVATPAGAEQDSIVAISYAKNEEEAGVRPVAGFVLIRSVQPLTFLCAQATVSKDMLYVQGNIKYSEF</sequence>
<evidence type="ECO:0000256" key="5">
    <source>
        <dbReference type="SAM" id="MobiDB-lite"/>
    </source>
</evidence>
<dbReference type="GeneID" id="19878899"/>
<evidence type="ECO:0000256" key="3">
    <source>
        <dbReference type="ARBA" id="ARBA00022741"/>
    </source>
</evidence>
<dbReference type="GO" id="GO:0005524">
    <property type="term" value="F:ATP binding"/>
    <property type="evidence" value="ECO:0007669"/>
    <property type="project" value="UniProtKB-KW"/>
</dbReference>
<dbReference type="Pfam" id="PF16575">
    <property type="entry name" value="CLP1_P"/>
    <property type="match status" value="1"/>
</dbReference>
<dbReference type="Gene3D" id="2.40.30.330">
    <property type="entry name" value="Pre-mRNA cleavage complex subunit Clp1, C-terminal domain"/>
    <property type="match status" value="1"/>
</dbReference>
<dbReference type="VEuPathDB" id="MicrosporidiaDB:VCUG_01017"/>
<evidence type="ECO:0000256" key="2">
    <source>
        <dbReference type="ARBA" id="ARBA00019824"/>
    </source>
</evidence>
<dbReference type="InterPro" id="IPR045116">
    <property type="entry name" value="Clp1/Grc3"/>
</dbReference>
<evidence type="ECO:0000313" key="8">
    <source>
        <dbReference type="EMBL" id="ELA47485.1"/>
    </source>
</evidence>
<dbReference type="InterPro" id="IPR027417">
    <property type="entry name" value="P-loop_NTPase"/>
</dbReference>
<dbReference type="HOGENOM" id="CLU_018195_1_1_1"/>
<dbReference type="InterPro" id="IPR032319">
    <property type="entry name" value="CLP1_P"/>
</dbReference>
<dbReference type="Gene3D" id="2.60.120.1030">
    <property type="entry name" value="Clp1, DNA binding domain"/>
    <property type="match status" value="1"/>
</dbReference>
<gene>
    <name evidence="8" type="ORF">VCUG_01017</name>
</gene>
<dbReference type="Gene3D" id="3.40.50.300">
    <property type="entry name" value="P-loop containing nucleotide triphosphate hydrolases"/>
    <property type="match status" value="1"/>
</dbReference>
<dbReference type="STRING" id="948595.L2GWM4"/>
<protein>
    <recommendedName>
        <fullName evidence="2">Polynucleotide 5'-hydroxyl-kinase GRC3</fullName>
    </recommendedName>
    <alternativeName>
        <fullName evidence="1">Polynucleotide 5'-hydroxyl-kinase grc3</fullName>
    </alternativeName>
</protein>
<feature type="compositionally biased region" description="Polar residues" evidence="5">
    <location>
        <begin position="1"/>
        <end position="13"/>
    </location>
</feature>
<dbReference type="GO" id="GO:0005634">
    <property type="term" value="C:nucleus"/>
    <property type="evidence" value="ECO:0007669"/>
    <property type="project" value="TreeGrafter"/>
</dbReference>
<keyword evidence="3" id="KW-0547">Nucleotide-binding</keyword>
<dbReference type="InterPro" id="IPR038238">
    <property type="entry name" value="Clp1_C_sf"/>
</dbReference>
<dbReference type="GO" id="GO:0051731">
    <property type="term" value="F:polynucleotide 5'-hydroxyl-kinase activity"/>
    <property type="evidence" value="ECO:0007669"/>
    <property type="project" value="InterPro"/>
</dbReference>
<keyword evidence="9" id="KW-1185">Reference proteome</keyword>
<accession>L2GWM4</accession>
<reference evidence="9" key="1">
    <citation type="submission" date="2011-03" db="EMBL/GenBank/DDBJ databases">
        <title>The genome sequence of Vavraia culicis strain floridensis.</title>
        <authorList>
            <consortium name="The Broad Institute Genome Sequencing Platform"/>
            <person name="Cuomo C."/>
            <person name="Becnel J."/>
            <person name="Sanscrainte N."/>
            <person name="Young S.K."/>
            <person name="Zeng Q."/>
            <person name="Gargeya S."/>
            <person name="Fitzgerald M."/>
            <person name="Haas B."/>
            <person name="Abouelleil A."/>
            <person name="Alvarado L."/>
            <person name="Arachchi H.M."/>
            <person name="Berlin A."/>
            <person name="Chapman S.B."/>
            <person name="Gearin G."/>
            <person name="Goldberg J."/>
            <person name="Griggs A."/>
            <person name="Gujja S."/>
            <person name="Hansen M."/>
            <person name="Heiman D."/>
            <person name="Howarth C."/>
            <person name="Larimer J."/>
            <person name="Lui A."/>
            <person name="MacDonald P.J.P."/>
            <person name="McCowen C."/>
            <person name="Montmayeur A."/>
            <person name="Murphy C."/>
            <person name="Neiman D."/>
            <person name="Pearson M."/>
            <person name="Priest M."/>
            <person name="Roberts A."/>
            <person name="Saif S."/>
            <person name="Shea T."/>
            <person name="Sisk P."/>
            <person name="Stolte C."/>
            <person name="Sykes S."/>
            <person name="Wortman J."/>
            <person name="Nusbaum C."/>
            <person name="Birren B."/>
        </authorList>
    </citation>
    <scope>NUCLEOTIDE SEQUENCE [LARGE SCALE GENOMIC DNA]</scope>
    <source>
        <strain evidence="9">floridensis</strain>
    </source>
</reference>
<dbReference type="InterPro" id="IPR032324">
    <property type="entry name" value="Clp1_N"/>
</dbReference>
<dbReference type="OrthoDB" id="258143at2759"/>
<dbReference type="EMBL" id="GL877417">
    <property type="protein sequence ID" value="ELA47485.1"/>
    <property type="molecule type" value="Genomic_DNA"/>
</dbReference>
<feature type="region of interest" description="Disordered" evidence="5">
    <location>
        <begin position="1"/>
        <end position="32"/>
    </location>
</feature>
<dbReference type="AlphaFoldDB" id="L2GWM4"/>
<dbReference type="Proteomes" id="UP000011081">
    <property type="component" value="Unassembled WGS sequence"/>
</dbReference>
<dbReference type="GO" id="GO:0006388">
    <property type="term" value="P:tRNA splicing, via endonucleolytic cleavage and ligation"/>
    <property type="evidence" value="ECO:0007669"/>
    <property type="project" value="TreeGrafter"/>
</dbReference>
<evidence type="ECO:0000256" key="1">
    <source>
        <dbReference type="ARBA" id="ARBA00018706"/>
    </source>
</evidence>
<feature type="domain" description="Clp1 P-loop" evidence="7">
    <location>
        <begin position="150"/>
        <end position="235"/>
    </location>
</feature>
<dbReference type="PANTHER" id="PTHR12755:SF6">
    <property type="entry name" value="POLYRIBONUCLEOTIDE 5'-HYDROXYL-KINASE CLP1"/>
    <property type="match status" value="1"/>
</dbReference>
<evidence type="ECO:0000259" key="6">
    <source>
        <dbReference type="Pfam" id="PF16573"/>
    </source>
</evidence>
<feature type="domain" description="Clp1 N-terminal" evidence="6">
    <location>
        <begin position="62"/>
        <end position="129"/>
    </location>
</feature>
<evidence type="ECO:0000256" key="4">
    <source>
        <dbReference type="ARBA" id="ARBA00022840"/>
    </source>
</evidence>
<dbReference type="InterPro" id="IPR038239">
    <property type="entry name" value="Clp1_N_sf"/>
</dbReference>
<dbReference type="RefSeq" id="XP_008074037.1">
    <property type="nucleotide sequence ID" value="XM_008075846.1"/>
</dbReference>
<dbReference type="OMA" id="WITFPPL"/>
<keyword evidence="4" id="KW-0067">ATP-binding</keyword>
<organism evidence="8 9">
    <name type="scientific">Vavraia culicis (isolate floridensis)</name>
    <name type="common">Microsporidian parasite</name>
    <dbReference type="NCBI Taxonomy" id="948595"/>
    <lineage>
        <taxon>Eukaryota</taxon>
        <taxon>Fungi</taxon>
        <taxon>Fungi incertae sedis</taxon>
        <taxon>Microsporidia</taxon>
        <taxon>Pleistophoridae</taxon>
        <taxon>Vavraia</taxon>
    </lineage>
</organism>
<feature type="compositionally biased region" description="Basic and acidic residues" evidence="5">
    <location>
        <begin position="14"/>
        <end position="25"/>
    </location>
</feature>